<feature type="region of interest" description="Disordered" evidence="1">
    <location>
        <begin position="80"/>
        <end position="116"/>
    </location>
</feature>
<dbReference type="EMBL" id="JASPKY010000579">
    <property type="protein sequence ID" value="KAK9692506.1"/>
    <property type="molecule type" value="Genomic_DNA"/>
</dbReference>
<dbReference type="Proteomes" id="UP001458880">
    <property type="component" value="Unassembled WGS sequence"/>
</dbReference>
<evidence type="ECO:0000259" key="2">
    <source>
        <dbReference type="Pfam" id="PF02984"/>
    </source>
</evidence>
<accession>A0AAW1ISG3</accession>
<dbReference type="InterPro" id="IPR004367">
    <property type="entry name" value="Cyclin_C-dom"/>
</dbReference>
<evidence type="ECO:0000256" key="1">
    <source>
        <dbReference type="SAM" id="MobiDB-lite"/>
    </source>
</evidence>
<evidence type="ECO:0000313" key="4">
    <source>
        <dbReference type="Proteomes" id="UP001458880"/>
    </source>
</evidence>
<sequence>MDRQQYILRPIHQRHPFYTEPTLIQTAPSLIASACICSAVRGLKLPSSAKATRDICTMMDVDPIALELLVRFIDHTVEKVMPSTPEKTQASQSKYLPEQYESGEYNQPGTPTDVDNAYFCDD</sequence>
<keyword evidence="4" id="KW-1185">Reference proteome</keyword>
<feature type="domain" description="Cyclin C-terminal" evidence="2">
    <location>
        <begin position="20"/>
        <end position="101"/>
    </location>
</feature>
<evidence type="ECO:0000313" key="3">
    <source>
        <dbReference type="EMBL" id="KAK9692506.1"/>
    </source>
</evidence>
<feature type="compositionally biased region" description="Polar residues" evidence="1">
    <location>
        <begin position="85"/>
        <end position="94"/>
    </location>
</feature>
<organism evidence="3 4">
    <name type="scientific">Popillia japonica</name>
    <name type="common">Japanese beetle</name>
    <dbReference type="NCBI Taxonomy" id="7064"/>
    <lineage>
        <taxon>Eukaryota</taxon>
        <taxon>Metazoa</taxon>
        <taxon>Ecdysozoa</taxon>
        <taxon>Arthropoda</taxon>
        <taxon>Hexapoda</taxon>
        <taxon>Insecta</taxon>
        <taxon>Pterygota</taxon>
        <taxon>Neoptera</taxon>
        <taxon>Endopterygota</taxon>
        <taxon>Coleoptera</taxon>
        <taxon>Polyphaga</taxon>
        <taxon>Scarabaeiformia</taxon>
        <taxon>Scarabaeidae</taxon>
        <taxon>Rutelinae</taxon>
        <taxon>Popillia</taxon>
    </lineage>
</organism>
<gene>
    <name evidence="3" type="ORF">QE152_g35123</name>
</gene>
<dbReference type="PROSITE" id="PS51257">
    <property type="entry name" value="PROKAR_LIPOPROTEIN"/>
    <property type="match status" value="1"/>
</dbReference>
<name>A0AAW1ISG3_POPJA</name>
<dbReference type="AlphaFoldDB" id="A0AAW1ISG3"/>
<dbReference type="Pfam" id="PF02984">
    <property type="entry name" value="Cyclin_C"/>
    <property type="match status" value="1"/>
</dbReference>
<dbReference type="Gene3D" id="1.10.472.10">
    <property type="entry name" value="Cyclin-like"/>
    <property type="match status" value="1"/>
</dbReference>
<reference evidence="3 4" key="1">
    <citation type="journal article" date="2024" name="BMC Genomics">
        <title>De novo assembly and annotation of Popillia japonica's genome with initial clues to its potential as an invasive pest.</title>
        <authorList>
            <person name="Cucini C."/>
            <person name="Boschi S."/>
            <person name="Funari R."/>
            <person name="Cardaioli E."/>
            <person name="Iannotti N."/>
            <person name="Marturano G."/>
            <person name="Paoli F."/>
            <person name="Bruttini M."/>
            <person name="Carapelli A."/>
            <person name="Frati F."/>
            <person name="Nardi F."/>
        </authorList>
    </citation>
    <scope>NUCLEOTIDE SEQUENCE [LARGE SCALE GENOMIC DNA]</scope>
    <source>
        <strain evidence="3">DMR45628</strain>
    </source>
</reference>
<protein>
    <submittedName>
        <fullName evidence="3">Cyclin, C-terminal domain</fullName>
    </submittedName>
</protein>
<comment type="caution">
    <text evidence="3">The sequence shown here is derived from an EMBL/GenBank/DDBJ whole genome shotgun (WGS) entry which is preliminary data.</text>
</comment>
<proteinExistence type="predicted"/>